<evidence type="ECO:0008006" key="4">
    <source>
        <dbReference type="Google" id="ProtNLM"/>
    </source>
</evidence>
<reference evidence="2" key="2">
    <citation type="submission" date="2019-01" db="UniProtKB">
        <authorList>
            <consortium name="EnsemblPlants"/>
        </authorList>
    </citation>
    <scope>IDENTIFICATION</scope>
    <source>
        <strain evidence="2">cv. Heinz 1706</strain>
    </source>
</reference>
<evidence type="ECO:0000313" key="3">
    <source>
        <dbReference type="Proteomes" id="UP000004994"/>
    </source>
</evidence>
<proteinExistence type="predicted"/>
<evidence type="ECO:0000256" key="1">
    <source>
        <dbReference type="SAM" id="SignalP"/>
    </source>
</evidence>
<feature type="signal peptide" evidence="1">
    <location>
        <begin position="1"/>
        <end position="28"/>
    </location>
</feature>
<feature type="chain" id="PRO_5018593152" description="Knottin scorpion toxin-like domain-containing protein" evidence="1">
    <location>
        <begin position="29"/>
        <end position="76"/>
    </location>
</feature>
<keyword evidence="3" id="KW-1185">Reference proteome</keyword>
<dbReference type="Proteomes" id="UP000004994">
    <property type="component" value="Chromosome 2"/>
</dbReference>
<evidence type="ECO:0000313" key="2">
    <source>
        <dbReference type="EnsemblPlants" id="Solyc02g082035.1.1"/>
    </source>
</evidence>
<reference evidence="2" key="1">
    <citation type="journal article" date="2012" name="Nature">
        <title>The tomato genome sequence provides insights into fleshy fruit evolution.</title>
        <authorList>
            <consortium name="Tomato Genome Consortium"/>
        </authorList>
    </citation>
    <scope>NUCLEOTIDE SEQUENCE [LARGE SCALE GENOMIC DNA]</scope>
    <source>
        <strain evidence="2">cv. Heinz 1706</strain>
    </source>
</reference>
<organism evidence="2">
    <name type="scientific">Solanum lycopersicum</name>
    <name type="common">Tomato</name>
    <name type="synonym">Lycopersicon esculentum</name>
    <dbReference type="NCBI Taxonomy" id="4081"/>
    <lineage>
        <taxon>Eukaryota</taxon>
        <taxon>Viridiplantae</taxon>
        <taxon>Streptophyta</taxon>
        <taxon>Embryophyta</taxon>
        <taxon>Tracheophyta</taxon>
        <taxon>Spermatophyta</taxon>
        <taxon>Magnoliopsida</taxon>
        <taxon>eudicotyledons</taxon>
        <taxon>Gunneridae</taxon>
        <taxon>Pentapetalae</taxon>
        <taxon>asterids</taxon>
        <taxon>lamiids</taxon>
        <taxon>Solanales</taxon>
        <taxon>Solanaceae</taxon>
        <taxon>Solanoideae</taxon>
        <taxon>Solaneae</taxon>
        <taxon>Solanum</taxon>
        <taxon>Solanum subgen. Lycopersicon</taxon>
    </lineage>
</organism>
<dbReference type="Gramene" id="Solyc02g082035.1.1">
    <property type="protein sequence ID" value="Solyc02g082035.1.1"/>
    <property type="gene ID" value="Solyc02g082035.1"/>
</dbReference>
<keyword evidence="1" id="KW-0732">Signal</keyword>
<name>A0A3Q7F6M2_SOLLC</name>
<sequence>MAMSKSSFSLFSLVFVILLSIGLHRVDAFGPPCKTNQDCVLYCSVPIQRGTGICLGGYCTCEKQESINNARKILHD</sequence>
<dbReference type="EnsemblPlants" id="Solyc02g082035.1.1">
    <property type="protein sequence ID" value="Solyc02g082035.1.1"/>
    <property type="gene ID" value="Solyc02g082035.1"/>
</dbReference>
<dbReference type="OMA" id="CLMLITI"/>
<dbReference type="AlphaFoldDB" id="A0A3Q7F6M2"/>
<accession>A0A3Q7F6M2</accession>
<protein>
    <recommendedName>
        <fullName evidence="4">Knottin scorpion toxin-like domain-containing protein</fullName>
    </recommendedName>
</protein>
<dbReference type="InParanoid" id="A0A3Q7F6M2"/>